<evidence type="ECO:0000256" key="7">
    <source>
        <dbReference type="ARBA" id="ARBA00023136"/>
    </source>
</evidence>
<dbReference type="InterPro" id="IPR037294">
    <property type="entry name" value="ABC_BtuC-like"/>
</dbReference>
<keyword evidence="7 8" id="KW-0472">Membrane</keyword>
<dbReference type="SUPFAM" id="SSF81345">
    <property type="entry name" value="ABC transporter involved in vitamin B12 uptake, BtuC"/>
    <property type="match status" value="2"/>
</dbReference>
<feature type="transmembrane region" description="Helical" evidence="8">
    <location>
        <begin position="424"/>
        <end position="442"/>
    </location>
</feature>
<feature type="transmembrane region" description="Helical" evidence="8">
    <location>
        <begin position="266"/>
        <end position="283"/>
    </location>
</feature>
<evidence type="ECO:0000313" key="10">
    <source>
        <dbReference type="Proteomes" id="UP001302120"/>
    </source>
</evidence>
<keyword evidence="6 8" id="KW-1133">Transmembrane helix</keyword>
<evidence type="ECO:0000256" key="8">
    <source>
        <dbReference type="SAM" id="Phobius"/>
    </source>
</evidence>
<gene>
    <name evidence="9" type="primary">fhuB</name>
    <name evidence="9" type="ORF">VB620_20195</name>
</gene>
<feature type="transmembrane region" description="Helical" evidence="8">
    <location>
        <begin position="106"/>
        <end position="127"/>
    </location>
</feature>
<comment type="subcellular location">
    <subcellularLocation>
        <location evidence="1">Cell membrane</location>
        <topology evidence="1">Multi-pass membrane protein</topology>
    </subcellularLocation>
</comment>
<dbReference type="Gene3D" id="1.10.3470.10">
    <property type="entry name" value="ABC transporter involved in vitamin B12 uptake, BtuC"/>
    <property type="match status" value="2"/>
</dbReference>
<feature type="transmembrane region" description="Helical" evidence="8">
    <location>
        <begin position="475"/>
        <end position="499"/>
    </location>
</feature>
<feature type="transmembrane region" description="Helical" evidence="8">
    <location>
        <begin position="50"/>
        <end position="70"/>
    </location>
</feature>
<dbReference type="PANTHER" id="PTHR30472:SF37">
    <property type="entry name" value="FE(3+) DICITRATE TRANSPORT SYSTEM PERMEASE PROTEIN FECD-RELATED"/>
    <property type="match status" value="1"/>
</dbReference>
<feature type="transmembrane region" description="Helical" evidence="8">
    <location>
        <begin position="394"/>
        <end position="412"/>
    </location>
</feature>
<evidence type="ECO:0000256" key="6">
    <source>
        <dbReference type="ARBA" id="ARBA00022989"/>
    </source>
</evidence>
<sequence>MLKNRPLITGTLILLTLLFLHINQHPTTVITAIFSPDNSALHNIVRYIKLPRAVIGILAGAALGIAGALFQTVTRNPLASPATLGVNAGAYLAVTATTIFTPEIFAWSPLLIAFMGGLLAALLVYAIAAVGKDITPIRLTLSGMAVSLALAAFTSALQLLYENETSDLFFWGAGSLVQTNWQGSMYAAPRVLLGAIAVFTIAKPLDVLLLGEDLARSLGSKVQWTRLCSILLAVFLASVAVSVVGTIGFVGLVAPHIVKLMGCRRHLMLLPSAAIWGAVVLLAADTVAQQISSELPAGAITALLGAPFLVSLVRSSPRLLSKSGGNHGLQRHLKLHIKYPILVLTGVFCLLLVLVLGLSLGNINLNIYQLIQVIAGSSDALTERIVLYLRLPRLLVALLAGAALAISGLLLQGVVRNPLAGPEIMGITSGAGFGALLVIVMIPNTPVTFIPIGAFIGAVVAFGVVYLAAWQNGVAPARLALVGIAVSAFCAAGINLLVVKSKLQVAQALVWLAGSTYARQWDEVWQLLAFPLILLPLGWLFARKLDLMALGEDLPRILGMRLQPARGVILAIAVALAAAAVSTVGTISFVGLIAPHTARLLIGDRHRQLLPIAAILGAILVTLADIVGRVVLAPQEIPSGLVTALIGTPYFLWLLISQPSHS</sequence>
<feature type="transmembrane region" description="Helical" evidence="8">
    <location>
        <begin position="609"/>
        <end position="631"/>
    </location>
</feature>
<dbReference type="RefSeq" id="WP_323197948.1">
    <property type="nucleotide sequence ID" value="NZ_JAYGHG010000051.1"/>
</dbReference>
<protein>
    <submittedName>
        <fullName evidence="9">Fe(3+)-hydroxamate ABC transporter permease FhuB</fullName>
    </submittedName>
</protein>
<name>A0ABU5UMJ0_9CYAN</name>
<dbReference type="PANTHER" id="PTHR30472">
    <property type="entry name" value="FERRIC ENTEROBACTIN TRANSPORT SYSTEM PERMEASE PROTEIN"/>
    <property type="match status" value="1"/>
</dbReference>
<dbReference type="CDD" id="cd06550">
    <property type="entry name" value="TM_ABC_iron-siderophores_like"/>
    <property type="match status" value="2"/>
</dbReference>
<proteinExistence type="inferred from homology"/>
<keyword evidence="5 8" id="KW-0812">Transmembrane</keyword>
<dbReference type="InterPro" id="IPR000522">
    <property type="entry name" value="ABC_transptr_permease_BtuC"/>
</dbReference>
<dbReference type="NCBIfam" id="NF007873">
    <property type="entry name" value="PRK10577.2-4"/>
    <property type="match status" value="1"/>
</dbReference>
<comment type="caution">
    <text evidence="9">The sequence shown here is derived from an EMBL/GenBank/DDBJ whole genome shotgun (WGS) entry which is preliminary data.</text>
</comment>
<reference evidence="9 10" key="1">
    <citation type="submission" date="2023-12" db="EMBL/GenBank/DDBJ databases">
        <title>Baltic Sea Cyanobacteria.</title>
        <authorList>
            <person name="Delbaje E."/>
            <person name="Fewer D.P."/>
            <person name="Shishido T.K."/>
        </authorList>
    </citation>
    <scope>NUCLEOTIDE SEQUENCE [LARGE SCALE GENOMIC DNA]</scope>
    <source>
        <strain evidence="9 10">UHCC-0300</strain>
    </source>
</reference>
<dbReference type="Proteomes" id="UP001302120">
    <property type="component" value="Unassembled WGS sequence"/>
</dbReference>
<keyword evidence="10" id="KW-1185">Reference proteome</keyword>
<keyword evidence="3" id="KW-0813">Transport</keyword>
<feature type="transmembrane region" description="Helical" evidence="8">
    <location>
        <begin position="568"/>
        <end position="597"/>
    </location>
</feature>
<feature type="transmembrane region" description="Helical" evidence="8">
    <location>
        <begin position="449"/>
        <end position="469"/>
    </location>
</feature>
<feature type="transmembrane region" description="Helical" evidence="8">
    <location>
        <begin position="295"/>
        <end position="313"/>
    </location>
</feature>
<dbReference type="Pfam" id="PF01032">
    <property type="entry name" value="FecCD"/>
    <property type="match status" value="2"/>
</dbReference>
<evidence type="ECO:0000256" key="4">
    <source>
        <dbReference type="ARBA" id="ARBA00022475"/>
    </source>
</evidence>
<feature type="transmembrane region" description="Helical" evidence="8">
    <location>
        <begin position="339"/>
        <end position="361"/>
    </location>
</feature>
<feature type="transmembrane region" description="Helical" evidence="8">
    <location>
        <begin position="82"/>
        <end position="100"/>
    </location>
</feature>
<comment type="similarity">
    <text evidence="2">Belongs to the binding-protein-dependent transport system permease family. FecCD subfamily.</text>
</comment>
<feature type="transmembrane region" description="Helical" evidence="8">
    <location>
        <begin position="524"/>
        <end position="542"/>
    </location>
</feature>
<evidence type="ECO:0000256" key="1">
    <source>
        <dbReference type="ARBA" id="ARBA00004651"/>
    </source>
</evidence>
<accession>A0ABU5UMJ0</accession>
<feature type="transmembrane region" description="Helical" evidence="8">
    <location>
        <begin position="139"/>
        <end position="161"/>
    </location>
</feature>
<evidence type="ECO:0000256" key="3">
    <source>
        <dbReference type="ARBA" id="ARBA00022448"/>
    </source>
</evidence>
<evidence type="ECO:0000256" key="2">
    <source>
        <dbReference type="ARBA" id="ARBA00007935"/>
    </source>
</evidence>
<feature type="transmembrane region" description="Helical" evidence="8">
    <location>
        <begin position="637"/>
        <end position="656"/>
    </location>
</feature>
<evidence type="ECO:0000313" key="9">
    <source>
        <dbReference type="EMBL" id="MEA5583651.1"/>
    </source>
</evidence>
<evidence type="ECO:0000256" key="5">
    <source>
        <dbReference type="ARBA" id="ARBA00022692"/>
    </source>
</evidence>
<dbReference type="EMBL" id="JAYGHG010000051">
    <property type="protein sequence ID" value="MEA5583651.1"/>
    <property type="molecule type" value="Genomic_DNA"/>
</dbReference>
<organism evidence="9 10">
    <name type="scientific">Nodularia harveyana UHCC-0300</name>
    <dbReference type="NCBI Taxonomy" id="2974287"/>
    <lineage>
        <taxon>Bacteria</taxon>
        <taxon>Bacillati</taxon>
        <taxon>Cyanobacteriota</taxon>
        <taxon>Cyanophyceae</taxon>
        <taxon>Nostocales</taxon>
        <taxon>Nodulariaceae</taxon>
        <taxon>Nodularia</taxon>
    </lineage>
</organism>
<keyword evidence="4" id="KW-1003">Cell membrane</keyword>
<feature type="transmembrane region" description="Helical" evidence="8">
    <location>
        <begin position="230"/>
        <end position="254"/>
    </location>
</feature>